<accession>A0A6C0KIU1</accession>
<dbReference type="EMBL" id="MN740898">
    <property type="protein sequence ID" value="QHU17081.1"/>
    <property type="molecule type" value="Genomic_DNA"/>
</dbReference>
<dbReference type="AlphaFoldDB" id="A0A6C0KIU1"/>
<proteinExistence type="predicted"/>
<keyword evidence="1" id="KW-0472">Membrane</keyword>
<feature type="transmembrane region" description="Helical" evidence="1">
    <location>
        <begin position="6"/>
        <end position="30"/>
    </location>
</feature>
<protein>
    <submittedName>
        <fullName evidence="2">Uncharacterized protein</fullName>
    </submittedName>
</protein>
<evidence type="ECO:0000313" key="2">
    <source>
        <dbReference type="EMBL" id="QHU17081.1"/>
    </source>
</evidence>
<sequence>MNKAITQIFLFLLLTVLLLSFYMFIATIVYKSTAFKGIFSTWQFPMLLALFLDASFIE</sequence>
<evidence type="ECO:0000256" key="1">
    <source>
        <dbReference type="SAM" id="Phobius"/>
    </source>
</evidence>
<keyword evidence="1" id="KW-0812">Transmembrane</keyword>
<organism evidence="2">
    <name type="scientific">viral metagenome</name>
    <dbReference type="NCBI Taxonomy" id="1070528"/>
    <lineage>
        <taxon>unclassified sequences</taxon>
        <taxon>metagenomes</taxon>
        <taxon>organismal metagenomes</taxon>
    </lineage>
</organism>
<keyword evidence="1" id="KW-1133">Transmembrane helix</keyword>
<name>A0A6C0KIU1_9ZZZZ</name>
<reference evidence="2" key="1">
    <citation type="journal article" date="2020" name="Nature">
        <title>Giant virus diversity and host interactions through global metagenomics.</title>
        <authorList>
            <person name="Schulz F."/>
            <person name="Roux S."/>
            <person name="Paez-Espino D."/>
            <person name="Jungbluth S."/>
            <person name="Walsh D.A."/>
            <person name="Denef V.J."/>
            <person name="McMahon K.D."/>
            <person name="Konstantinidis K.T."/>
            <person name="Eloe-Fadrosh E.A."/>
            <person name="Kyrpides N.C."/>
            <person name="Woyke T."/>
        </authorList>
    </citation>
    <scope>NUCLEOTIDE SEQUENCE</scope>
    <source>
        <strain evidence="2">GVMAG-S-3300012000-57</strain>
    </source>
</reference>